<reference evidence="11 12" key="1">
    <citation type="submission" date="2022-06" db="EMBL/GenBank/DDBJ databases">
        <title>Rhizosaccharibacter gen. nov. sp. nov. KSS12, endophytic bacteria isolated from sugarcane.</title>
        <authorList>
            <person name="Pitiwittayakul N."/>
        </authorList>
    </citation>
    <scope>NUCLEOTIDE SEQUENCE [LARGE SCALE GENOMIC DNA]</scope>
    <source>
        <strain evidence="11 12">KSS12</strain>
    </source>
</reference>
<dbReference type="EMBL" id="JAMZEJ010000004">
    <property type="protein sequence ID" value="MCQ8240580.1"/>
    <property type="molecule type" value="Genomic_DNA"/>
</dbReference>
<keyword evidence="8 9" id="KW-0472">Membrane</keyword>
<comment type="subcellular location">
    <subcellularLocation>
        <location evidence="1">Cell membrane</location>
        <topology evidence="1">Multi-pass membrane protein</topology>
    </subcellularLocation>
</comment>
<keyword evidence="7" id="KW-0625">Polysaccharide transport</keyword>
<evidence type="ECO:0000256" key="8">
    <source>
        <dbReference type="ARBA" id="ARBA00023136"/>
    </source>
</evidence>
<evidence type="ECO:0000256" key="5">
    <source>
        <dbReference type="ARBA" id="ARBA00022692"/>
    </source>
</evidence>
<comment type="similarity">
    <text evidence="2">Belongs to the ABC-2 integral membrane protein family.</text>
</comment>
<name>A0ABT1VW65_9PROT</name>
<accession>A0ABT1VW65</accession>
<comment type="caution">
    <text evidence="11">The sequence shown here is derived from an EMBL/GenBank/DDBJ whole genome shotgun (WGS) entry which is preliminary data.</text>
</comment>
<dbReference type="PANTHER" id="PTHR30413:SF10">
    <property type="entry name" value="CAPSULE POLYSACCHARIDE EXPORT INNER-MEMBRANE PROTEIN CTRC"/>
    <property type="match status" value="1"/>
</dbReference>
<feature type="transmembrane region" description="Helical" evidence="9">
    <location>
        <begin position="95"/>
        <end position="119"/>
    </location>
</feature>
<keyword evidence="4" id="KW-1003">Cell membrane</keyword>
<keyword evidence="6 9" id="KW-1133">Transmembrane helix</keyword>
<evidence type="ECO:0000313" key="12">
    <source>
        <dbReference type="Proteomes" id="UP001524547"/>
    </source>
</evidence>
<keyword evidence="12" id="KW-1185">Reference proteome</keyword>
<evidence type="ECO:0000259" key="10">
    <source>
        <dbReference type="Pfam" id="PF01061"/>
    </source>
</evidence>
<dbReference type="RefSeq" id="WP_422919329.1">
    <property type="nucleotide sequence ID" value="NZ_JAMZEJ010000004.1"/>
</dbReference>
<dbReference type="InterPro" id="IPR013525">
    <property type="entry name" value="ABC2_TM"/>
</dbReference>
<dbReference type="Pfam" id="PF01061">
    <property type="entry name" value="ABC2_membrane"/>
    <property type="match status" value="1"/>
</dbReference>
<evidence type="ECO:0000256" key="4">
    <source>
        <dbReference type="ARBA" id="ARBA00022475"/>
    </source>
</evidence>
<organism evidence="11 12">
    <name type="scientific">Rhizosaccharibacter radicis</name>
    <dbReference type="NCBI Taxonomy" id="2782605"/>
    <lineage>
        <taxon>Bacteria</taxon>
        <taxon>Pseudomonadati</taxon>
        <taxon>Pseudomonadota</taxon>
        <taxon>Alphaproteobacteria</taxon>
        <taxon>Acetobacterales</taxon>
        <taxon>Acetobacteraceae</taxon>
        <taxon>Rhizosaccharibacter</taxon>
    </lineage>
</organism>
<gene>
    <name evidence="11" type="ORF">NFI88_06945</name>
</gene>
<keyword evidence="3" id="KW-0813">Transport</keyword>
<sequence length="287" mass="32421">MTGSSVAGMPPDTDEPVLDLRPESAPARVRHALRDFTETLAQWRLCWTLGWLDVKLRYRGSVLGPFWLTASTAVMIAAMGVIYTTLFKINLADYLPFLTLSLVLWGFVGSMVNEGTVCLTQADFMIRAMRMPFGVHAARVLVRNLLVLLHNVLVVVVVFALFHVWPGSRALWALPGAALWIFDSLAAAMMLGMLGARFRDIPPVVASTMQIFFFVSPIIWKPELIEKGHAWLQINPFYSLIEIVRRPLLGEMVPNHLWLPALAWSGLLWVAFLLLFFRVRSRLAYWV</sequence>
<feature type="transmembrane region" description="Helical" evidence="9">
    <location>
        <begin position="201"/>
        <end position="220"/>
    </location>
</feature>
<keyword evidence="5 9" id="KW-0812">Transmembrane</keyword>
<proteinExistence type="inferred from homology"/>
<evidence type="ECO:0000256" key="1">
    <source>
        <dbReference type="ARBA" id="ARBA00004651"/>
    </source>
</evidence>
<evidence type="ECO:0000256" key="7">
    <source>
        <dbReference type="ARBA" id="ARBA00023047"/>
    </source>
</evidence>
<keyword evidence="7" id="KW-0762">Sugar transport</keyword>
<feature type="transmembrane region" description="Helical" evidence="9">
    <location>
        <begin position="257"/>
        <end position="277"/>
    </location>
</feature>
<protein>
    <submittedName>
        <fullName evidence="11">ABC transporter permease</fullName>
    </submittedName>
</protein>
<evidence type="ECO:0000256" key="9">
    <source>
        <dbReference type="SAM" id="Phobius"/>
    </source>
</evidence>
<dbReference type="Proteomes" id="UP001524547">
    <property type="component" value="Unassembled WGS sequence"/>
</dbReference>
<evidence type="ECO:0000256" key="6">
    <source>
        <dbReference type="ARBA" id="ARBA00022989"/>
    </source>
</evidence>
<feature type="transmembrane region" description="Helical" evidence="9">
    <location>
        <begin position="140"/>
        <end position="165"/>
    </location>
</feature>
<evidence type="ECO:0000256" key="3">
    <source>
        <dbReference type="ARBA" id="ARBA00022448"/>
    </source>
</evidence>
<evidence type="ECO:0000256" key="2">
    <source>
        <dbReference type="ARBA" id="ARBA00007783"/>
    </source>
</evidence>
<evidence type="ECO:0000313" key="11">
    <source>
        <dbReference type="EMBL" id="MCQ8240580.1"/>
    </source>
</evidence>
<feature type="transmembrane region" description="Helical" evidence="9">
    <location>
        <begin position="62"/>
        <end position="83"/>
    </location>
</feature>
<dbReference type="PANTHER" id="PTHR30413">
    <property type="entry name" value="INNER MEMBRANE TRANSPORT PERMEASE"/>
    <property type="match status" value="1"/>
</dbReference>
<feature type="transmembrane region" description="Helical" evidence="9">
    <location>
        <begin position="171"/>
        <end position="194"/>
    </location>
</feature>
<feature type="domain" description="ABC-2 type transporter transmembrane" evidence="10">
    <location>
        <begin position="45"/>
        <end position="245"/>
    </location>
</feature>